<accession>A0A9W6GS51</accession>
<dbReference type="EMBL" id="BSEC01000001">
    <property type="protein sequence ID" value="GLI92009.1"/>
    <property type="molecule type" value="Genomic_DNA"/>
</dbReference>
<evidence type="ECO:0000256" key="1">
    <source>
        <dbReference type="SAM" id="Phobius"/>
    </source>
</evidence>
<protein>
    <recommendedName>
        <fullName evidence="4">HupE/UreJ family protein</fullName>
    </recommendedName>
</protein>
<comment type="caution">
    <text evidence="2">The sequence shown here is derived from an EMBL/GenBank/DDBJ whole genome shotgun (WGS) entry which is preliminary data.</text>
</comment>
<proteinExistence type="predicted"/>
<evidence type="ECO:0008006" key="4">
    <source>
        <dbReference type="Google" id="ProtNLM"/>
    </source>
</evidence>
<keyword evidence="1" id="KW-0812">Transmembrane</keyword>
<evidence type="ECO:0000313" key="2">
    <source>
        <dbReference type="EMBL" id="GLI92009.1"/>
    </source>
</evidence>
<feature type="transmembrane region" description="Helical" evidence="1">
    <location>
        <begin position="258"/>
        <end position="283"/>
    </location>
</feature>
<dbReference type="Pfam" id="PF13795">
    <property type="entry name" value="HupE_UreJ_2"/>
    <property type="match status" value="1"/>
</dbReference>
<dbReference type="AlphaFoldDB" id="A0A9W6GS51"/>
<evidence type="ECO:0000313" key="3">
    <source>
        <dbReference type="Proteomes" id="UP001144323"/>
    </source>
</evidence>
<keyword evidence="3" id="KW-1185">Reference proteome</keyword>
<feature type="transmembrane region" description="Helical" evidence="1">
    <location>
        <begin position="326"/>
        <end position="352"/>
    </location>
</feature>
<dbReference type="RefSeq" id="WP_349775541.1">
    <property type="nucleotide sequence ID" value="NZ_BSEC01000001.1"/>
</dbReference>
<organism evidence="2 3">
    <name type="scientific">Methylocystis echinoides</name>
    <dbReference type="NCBI Taxonomy" id="29468"/>
    <lineage>
        <taxon>Bacteria</taxon>
        <taxon>Pseudomonadati</taxon>
        <taxon>Pseudomonadota</taxon>
        <taxon>Alphaproteobacteria</taxon>
        <taxon>Hyphomicrobiales</taxon>
        <taxon>Methylocystaceae</taxon>
        <taxon>Methylocystis</taxon>
    </lineage>
</organism>
<keyword evidence="1" id="KW-1133">Transmembrane helix</keyword>
<feature type="transmembrane region" description="Helical" evidence="1">
    <location>
        <begin position="295"/>
        <end position="314"/>
    </location>
</feature>
<reference evidence="2" key="1">
    <citation type="journal article" date="2023" name="Int. J. Syst. Evol. Microbiol.">
        <title>Methylocystis iwaonis sp. nov., a type II methane-oxidizing bacterium from surface soil of a rice paddy field in Japan, and emended description of the genus Methylocystis (ex Whittenbury et al. 1970) Bowman et al. 1993.</title>
        <authorList>
            <person name="Kaise H."/>
            <person name="Sawadogo J.B."/>
            <person name="Alam M.S."/>
            <person name="Ueno C."/>
            <person name="Dianou D."/>
            <person name="Shinjo R."/>
            <person name="Asakawa S."/>
        </authorList>
    </citation>
    <scope>NUCLEOTIDE SEQUENCE</scope>
    <source>
        <strain evidence="2">LMG27198</strain>
    </source>
</reference>
<dbReference type="InterPro" id="IPR032809">
    <property type="entry name" value="Put_HupE_UreJ"/>
</dbReference>
<dbReference type="Proteomes" id="UP001144323">
    <property type="component" value="Unassembled WGS sequence"/>
</dbReference>
<keyword evidence="1" id="KW-0472">Membrane</keyword>
<gene>
    <name evidence="2" type="ORF">LMG27198_10010</name>
</gene>
<feature type="transmembrane region" description="Helical" evidence="1">
    <location>
        <begin position="364"/>
        <end position="381"/>
    </location>
</feature>
<name>A0A9W6GS51_9HYPH</name>
<sequence length="389" mass="42018">MSGTPAFGMVRANQNNKETLKMTGLRRRLIALVLFCVGASLGLAGPASAHTPDISTGKIAPQGERVYVLDVGFLATDLERMFQDTMDERSGVDLSPPGVLEEEIGKFVGKRVAMRDETGRACMAKVEKAGEDPTNQDSALVVLRFDCTGTTGKIFYDPTKLLAAQGSKGKHLVSLIGTPNAGETMRYPQDPPLDLAQPMETTAQLMKKFFEAGVEHIVTGYDHLCFLFALILWAHRVWPVVKIVTAFTISHSITLSLAALNIVTLPSTLTEAAIALSIIYVAAENFWSRDVGKRWRSTFLFGFIHGFGFASALTEMGVPQGAVVPALAAFNIGVETGQIAIVSAVLPVLLFIDRHTDGKRHDKLVYALSAIIGLAGAFWFLQRIGVIPG</sequence>